<keyword evidence="2" id="KW-1185">Reference proteome</keyword>
<sequence length="136" mass="15047">MFIVRGLRRSPATLPPIQPLFKSLMLKLPPTEQPQLFRSKTASISTDNTILTSGLKSMGLCSTTSSFPPASTSSYHPFYPPFQIRRTITILCPSDALLGFFLVGHYTYLSPLPNPRPIPKSIGPALLNDWPRLCVC</sequence>
<name>A0A8T2AWG5_9BRAS</name>
<protein>
    <submittedName>
        <fullName evidence="1">Uncharacterized protein</fullName>
    </submittedName>
</protein>
<reference evidence="1 2" key="1">
    <citation type="submission" date="2020-12" db="EMBL/GenBank/DDBJ databases">
        <title>Concerted genomic and epigenomic changes stabilize Arabidopsis allopolyploids.</title>
        <authorList>
            <person name="Chen Z."/>
        </authorList>
    </citation>
    <scope>NUCLEOTIDE SEQUENCE [LARGE SCALE GENOMIC DNA]</scope>
    <source>
        <strain evidence="1">Allo738</strain>
        <tissue evidence="1">Leaf</tissue>
    </source>
</reference>
<dbReference type="EMBL" id="JAEFBK010000008">
    <property type="protein sequence ID" value="KAG7578558.1"/>
    <property type="molecule type" value="Genomic_DNA"/>
</dbReference>
<organism evidence="1 2">
    <name type="scientific">Arabidopsis thaliana x Arabidopsis arenosa</name>
    <dbReference type="NCBI Taxonomy" id="1240361"/>
    <lineage>
        <taxon>Eukaryota</taxon>
        <taxon>Viridiplantae</taxon>
        <taxon>Streptophyta</taxon>
        <taxon>Embryophyta</taxon>
        <taxon>Tracheophyta</taxon>
        <taxon>Spermatophyta</taxon>
        <taxon>Magnoliopsida</taxon>
        <taxon>eudicotyledons</taxon>
        <taxon>Gunneridae</taxon>
        <taxon>Pentapetalae</taxon>
        <taxon>rosids</taxon>
        <taxon>malvids</taxon>
        <taxon>Brassicales</taxon>
        <taxon>Brassicaceae</taxon>
        <taxon>Camelineae</taxon>
        <taxon>Arabidopsis</taxon>
    </lineage>
</organism>
<comment type="caution">
    <text evidence="1">The sequence shown here is derived from an EMBL/GenBank/DDBJ whole genome shotgun (WGS) entry which is preliminary data.</text>
</comment>
<proteinExistence type="predicted"/>
<accession>A0A8T2AWG5</accession>
<gene>
    <name evidence="1" type="ORF">ISN45_Aa03g027400</name>
</gene>
<dbReference type="Proteomes" id="UP000694240">
    <property type="component" value="Chromosome 8"/>
</dbReference>
<evidence type="ECO:0000313" key="2">
    <source>
        <dbReference type="Proteomes" id="UP000694240"/>
    </source>
</evidence>
<evidence type="ECO:0000313" key="1">
    <source>
        <dbReference type="EMBL" id="KAG7578558.1"/>
    </source>
</evidence>
<dbReference type="AlphaFoldDB" id="A0A8T2AWG5"/>